<protein>
    <submittedName>
        <fullName evidence="2">Uncharacterized protein</fullName>
    </submittedName>
</protein>
<gene>
    <name evidence="2" type="ORF">RDB_LOCUS58061</name>
</gene>
<organism evidence="2 3">
    <name type="scientific">Rhizoctonia solani</name>
    <dbReference type="NCBI Taxonomy" id="456999"/>
    <lineage>
        <taxon>Eukaryota</taxon>
        <taxon>Fungi</taxon>
        <taxon>Dikarya</taxon>
        <taxon>Basidiomycota</taxon>
        <taxon>Agaricomycotina</taxon>
        <taxon>Agaricomycetes</taxon>
        <taxon>Cantharellales</taxon>
        <taxon>Ceratobasidiaceae</taxon>
        <taxon>Rhizoctonia</taxon>
    </lineage>
</organism>
<sequence length="252" mass="27729">MIPPVSNSPAPLPWHHGGNDWTVQQPAYAPSPPPPPLQPYILAPDPGSFLAGWNAAWNAGWNARYFMMEDRRMMEFQSNVNPQADLPWLPVQSQPLPNNHWHHTNHDRPPIQSTEGLSNATALPLITEGLHHPEAQASGNQYYVSPDLSTTLTVSYHGATIDLQLNATLVFQDPPSMSGLENTGSARSNAGQTQLRAPSKSHKCETGLMVRVSVIAARFWDAINNTPIGQICDDIKTRKSIPLPEDSIRSEI</sequence>
<accession>A0A8H3GN34</accession>
<dbReference type="AlphaFoldDB" id="A0A8H3GN34"/>
<dbReference type="Proteomes" id="UP000663853">
    <property type="component" value="Unassembled WGS sequence"/>
</dbReference>
<evidence type="ECO:0000256" key="1">
    <source>
        <dbReference type="SAM" id="MobiDB-lite"/>
    </source>
</evidence>
<reference evidence="2" key="1">
    <citation type="submission" date="2021-01" db="EMBL/GenBank/DDBJ databases">
        <authorList>
            <person name="Kaushik A."/>
        </authorList>
    </citation>
    <scope>NUCLEOTIDE SEQUENCE</scope>
    <source>
        <strain evidence="2">AG6-10EEA</strain>
    </source>
</reference>
<dbReference type="EMBL" id="CAJMXA010001316">
    <property type="protein sequence ID" value="CAE6457869.1"/>
    <property type="molecule type" value="Genomic_DNA"/>
</dbReference>
<evidence type="ECO:0000313" key="2">
    <source>
        <dbReference type="EMBL" id="CAE6457869.1"/>
    </source>
</evidence>
<evidence type="ECO:0000313" key="3">
    <source>
        <dbReference type="Proteomes" id="UP000663853"/>
    </source>
</evidence>
<feature type="region of interest" description="Disordered" evidence="1">
    <location>
        <begin position="178"/>
        <end position="200"/>
    </location>
</feature>
<feature type="region of interest" description="Disordered" evidence="1">
    <location>
        <begin position="1"/>
        <end position="34"/>
    </location>
</feature>
<comment type="caution">
    <text evidence="2">The sequence shown here is derived from an EMBL/GenBank/DDBJ whole genome shotgun (WGS) entry which is preliminary data.</text>
</comment>
<name>A0A8H3GN34_9AGAM</name>
<feature type="compositionally biased region" description="Polar residues" evidence="1">
    <location>
        <begin position="179"/>
        <end position="196"/>
    </location>
</feature>
<proteinExistence type="predicted"/>